<keyword evidence="3" id="KW-0804">Transcription</keyword>
<dbReference type="InterPro" id="IPR046335">
    <property type="entry name" value="LacI/GalR-like_sensor"/>
</dbReference>
<evidence type="ECO:0000313" key="6">
    <source>
        <dbReference type="Proteomes" id="UP000006241"/>
    </source>
</evidence>
<organism evidence="5 6">
    <name type="scientific">Sphingobacterium spiritivorum ATCC 33300</name>
    <dbReference type="NCBI Taxonomy" id="525372"/>
    <lineage>
        <taxon>Bacteria</taxon>
        <taxon>Pseudomonadati</taxon>
        <taxon>Bacteroidota</taxon>
        <taxon>Sphingobacteriia</taxon>
        <taxon>Sphingobacteriales</taxon>
        <taxon>Sphingobacteriaceae</taxon>
        <taxon>Sphingobacterium</taxon>
    </lineage>
</organism>
<evidence type="ECO:0000313" key="5">
    <source>
        <dbReference type="EMBL" id="EEI94051.1"/>
    </source>
</evidence>
<dbReference type="Proteomes" id="UP000006241">
    <property type="component" value="Unassembled WGS sequence"/>
</dbReference>
<reference evidence="5 6" key="1">
    <citation type="submission" date="2009-01" db="EMBL/GenBank/DDBJ databases">
        <authorList>
            <person name="Qin X."/>
            <person name="Bachman B."/>
            <person name="Battles P."/>
            <person name="Bell A."/>
            <person name="Bess C."/>
            <person name="Bickham C."/>
            <person name="Chaboub L."/>
            <person name="Chen D."/>
            <person name="Coyle M."/>
            <person name="Deiros D.R."/>
            <person name="Dinh H."/>
            <person name="Forbes L."/>
            <person name="Fowler G."/>
            <person name="Francisco L."/>
            <person name="Fu Q."/>
            <person name="Gubbala S."/>
            <person name="Hale W."/>
            <person name="Han Y."/>
            <person name="Hemphill L."/>
            <person name="Highlander S.K."/>
            <person name="Hirani K."/>
            <person name="Hogues M."/>
            <person name="Jackson L."/>
            <person name="Jakkamsetti A."/>
            <person name="Javaid M."/>
            <person name="Jiang H."/>
            <person name="Korchina V."/>
            <person name="Kovar C."/>
            <person name="Lara F."/>
            <person name="Lee S."/>
            <person name="Mata R."/>
            <person name="Mathew T."/>
            <person name="Moen C."/>
            <person name="Morales K."/>
            <person name="Munidasa M."/>
            <person name="Nazareth L."/>
            <person name="Ngo R."/>
            <person name="Nguyen L."/>
            <person name="Okwuonu G."/>
            <person name="Ongeri F."/>
            <person name="Patil S."/>
            <person name="Petrosino J."/>
            <person name="Pham C."/>
            <person name="Pham P."/>
            <person name="Pu L.-L."/>
            <person name="Puazo M."/>
            <person name="Raj R."/>
            <person name="Reid J."/>
            <person name="Rouhana J."/>
            <person name="Saada N."/>
            <person name="Shang Y."/>
            <person name="Simmons D."/>
            <person name="Thornton R."/>
            <person name="Warren J."/>
            <person name="Weissenberger G."/>
            <person name="Zhang J."/>
            <person name="Zhang L."/>
            <person name="Zhou C."/>
            <person name="Zhu D."/>
            <person name="Muzny D."/>
            <person name="Worley K."/>
            <person name="Gibbs R."/>
        </authorList>
    </citation>
    <scope>NUCLEOTIDE SEQUENCE [LARGE SCALE GENOMIC DNA]</scope>
    <source>
        <strain evidence="5 6">ATCC 33300</strain>
    </source>
</reference>
<dbReference type="HOGENOM" id="CLU_037628_6_0_10"/>
<comment type="caution">
    <text evidence="5">The sequence shown here is derived from an EMBL/GenBank/DDBJ whole genome shotgun (WGS) entry which is preliminary data.</text>
</comment>
<dbReference type="Gene3D" id="3.40.50.2300">
    <property type="match status" value="2"/>
</dbReference>
<dbReference type="InterPro" id="IPR000843">
    <property type="entry name" value="HTH_LacI"/>
</dbReference>
<feature type="domain" description="HTH lacI-type" evidence="4">
    <location>
        <begin position="4"/>
        <end position="58"/>
    </location>
</feature>
<protein>
    <submittedName>
        <fullName evidence="5">Transcriptional regulator, LacI family</fullName>
    </submittedName>
</protein>
<gene>
    <name evidence="5" type="ORF">HMPREF0765_0383</name>
</gene>
<dbReference type="SMART" id="SM00354">
    <property type="entry name" value="HTH_LACI"/>
    <property type="match status" value="1"/>
</dbReference>
<dbReference type="SUPFAM" id="SSF53822">
    <property type="entry name" value="Periplasmic binding protein-like I"/>
    <property type="match status" value="1"/>
</dbReference>
<dbReference type="PANTHER" id="PTHR30146:SF154">
    <property type="entry name" value="TRANSCRIPTION REGULATOR, MEMBER OF GALR FAMILY"/>
    <property type="match status" value="1"/>
</dbReference>
<dbReference type="Gene3D" id="1.10.260.40">
    <property type="entry name" value="lambda repressor-like DNA-binding domains"/>
    <property type="match status" value="1"/>
</dbReference>
<keyword evidence="2" id="KW-0238">DNA-binding</keyword>
<evidence type="ECO:0000256" key="3">
    <source>
        <dbReference type="ARBA" id="ARBA00023163"/>
    </source>
</evidence>
<evidence type="ECO:0000256" key="2">
    <source>
        <dbReference type="ARBA" id="ARBA00023125"/>
    </source>
</evidence>
<dbReference type="GO" id="GO:0000976">
    <property type="term" value="F:transcription cis-regulatory region binding"/>
    <property type="evidence" value="ECO:0007669"/>
    <property type="project" value="TreeGrafter"/>
</dbReference>
<name>C2FSS7_SPHSI</name>
<dbReference type="CDD" id="cd01392">
    <property type="entry name" value="HTH_LacI"/>
    <property type="match status" value="1"/>
</dbReference>
<proteinExistence type="predicted"/>
<keyword evidence="1" id="KW-0805">Transcription regulation</keyword>
<dbReference type="Pfam" id="PF00356">
    <property type="entry name" value="LacI"/>
    <property type="match status" value="1"/>
</dbReference>
<dbReference type="InterPro" id="IPR028082">
    <property type="entry name" value="Peripla_BP_I"/>
</dbReference>
<dbReference type="SUPFAM" id="SSF47413">
    <property type="entry name" value="lambda repressor-like DNA-binding domains"/>
    <property type="match status" value="1"/>
</dbReference>
<sequence length="343" mass="38234">MSSITIKEIAKALNVSISTVSKALNDSHEIGEKTKKRVLEYAEAHHYKPNLLAQNLKTGKSNTIGVILTSINNPFCSQIIEGIQQHALKVGFEVIFMQSRENPEIERSCIETLMQRGVDGLLISPVDETSNQKLLEDIHDHNFPVVIFDRIQHNLETFKIGVNNFQGAYLATKHLIDSGRTKIVNITASRFGLSGERFKGYHQALTDAGIAFDDQFHIQCNMQNQEVLDVELKNAITRLMNAENKPDAILGSSDTITVTLLGVLAELGYSVPDELAVIGFSNIDFARSLNPALSTIRQPALEIGDMAMEKLMKFIAKKNWHQVQIETTELDTILTFRKSSIQS</sequence>
<dbReference type="GO" id="GO:0003700">
    <property type="term" value="F:DNA-binding transcription factor activity"/>
    <property type="evidence" value="ECO:0007669"/>
    <property type="project" value="TreeGrafter"/>
</dbReference>
<evidence type="ECO:0000256" key="1">
    <source>
        <dbReference type="ARBA" id="ARBA00023015"/>
    </source>
</evidence>
<dbReference type="Pfam" id="PF13377">
    <property type="entry name" value="Peripla_BP_3"/>
    <property type="match status" value="1"/>
</dbReference>
<dbReference type="AlphaFoldDB" id="C2FSS7"/>
<dbReference type="CDD" id="cd06267">
    <property type="entry name" value="PBP1_LacI_sugar_binding-like"/>
    <property type="match status" value="1"/>
</dbReference>
<dbReference type="RefSeq" id="WP_003011685.1">
    <property type="nucleotide sequence ID" value="NZ_GG668635.1"/>
</dbReference>
<dbReference type="InterPro" id="IPR010982">
    <property type="entry name" value="Lambda_DNA-bd_dom_sf"/>
</dbReference>
<accession>C2FSS7</accession>
<evidence type="ECO:0000259" key="4">
    <source>
        <dbReference type="PROSITE" id="PS50932"/>
    </source>
</evidence>
<dbReference type="EMBL" id="ACHB01000007">
    <property type="protein sequence ID" value="EEI94051.1"/>
    <property type="molecule type" value="Genomic_DNA"/>
</dbReference>
<dbReference type="PANTHER" id="PTHR30146">
    <property type="entry name" value="LACI-RELATED TRANSCRIPTIONAL REPRESSOR"/>
    <property type="match status" value="1"/>
</dbReference>
<dbReference type="PROSITE" id="PS50932">
    <property type="entry name" value="HTH_LACI_2"/>
    <property type="match status" value="1"/>
</dbReference>